<feature type="compositionally biased region" description="Low complexity" evidence="1">
    <location>
        <begin position="16"/>
        <end position="27"/>
    </location>
</feature>
<feature type="compositionally biased region" description="Low complexity" evidence="1">
    <location>
        <begin position="529"/>
        <end position="538"/>
    </location>
</feature>
<evidence type="ECO:0000313" key="3">
    <source>
        <dbReference type="EMBL" id="EGY15216.1"/>
    </source>
</evidence>
<dbReference type="AlphaFoldDB" id="G2X8C9"/>
<dbReference type="STRING" id="498257.G2X8C9"/>
<dbReference type="InParanoid" id="G2X8C9"/>
<proteinExistence type="predicted"/>
<protein>
    <recommendedName>
        <fullName evidence="5">Acetylserotonin methytransferase-like protein</fullName>
    </recommendedName>
</protein>
<reference evidence="4" key="2">
    <citation type="journal article" date="2011" name="PLoS Pathog.">
        <title>Comparative genomics yields insights into niche adaptation of plant vascular wilt pathogens.</title>
        <authorList>
            <person name="Klosterman S.J."/>
            <person name="Subbarao K.V."/>
            <person name="Kang S."/>
            <person name="Veronese P."/>
            <person name="Gold S.E."/>
            <person name="Thomma B.P.H.J."/>
            <person name="Chen Z."/>
            <person name="Henrissat B."/>
            <person name="Lee Y.-H."/>
            <person name="Park J."/>
            <person name="Garcia-Pedrajas M.D."/>
            <person name="Barbara D.J."/>
            <person name="Anchieta A."/>
            <person name="de Jonge R."/>
            <person name="Santhanam P."/>
            <person name="Maruthachalam K."/>
            <person name="Atallah Z."/>
            <person name="Amyotte S.G."/>
            <person name="Paz Z."/>
            <person name="Inderbitzin P."/>
            <person name="Hayes R.J."/>
            <person name="Heiman D.I."/>
            <person name="Young S."/>
            <person name="Zeng Q."/>
            <person name="Engels R."/>
            <person name="Galagan J."/>
            <person name="Cuomo C.A."/>
            <person name="Dobinson K.F."/>
            <person name="Ma L.-J."/>
        </authorList>
    </citation>
    <scope>NUCLEOTIDE SEQUENCE [LARGE SCALE GENOMIC DNA]</scope>
    <source>
        <strain evidence="4">VdLs.17 / ATCC MYA-4575 / FGSC 10137</strain>
    </source>
</reference>
<dbReference type="OMA" id="KHPPNDG"/>
<reference evidence="3 4" key="1">
    <citation type="submission" date="2008-03" db="EMBL/GenBank/DDBJ databases">
        <title>The Genome Sequence of Verticillium dahliae VdLs.17.</title>
        <authorList>
            <consortium name="The Broad Institute Genome Sequencing Platform"/>
            <person name="Ma L.-J.J."/>
            <person name="Klosterman S.J."/>
            <person name="Subbarao K."/>
            <person name="Dobinson K."/>
            <person name="Veronese P."/>
            <person name="Kang S."/>
            <person name="Gold S.E."/>
            <person name="Young S."/>
            <person name="Jaffe D."/>
            <person name="Gnerre S."/>
            <person name="Berlin A."/>
            <person name="Heiman D."/>
            <person name="Hepburn T."/>
            <person name="Sykes S."/>
            <person name="Alvarado L."/>
            <person name="Kodira C.D."/>
            <person name="Lander E."/>
            <person name="Galagan J."/>
            <person name="Nusbaum C."/>
            <person name="Birren B."/>
        </authorList>
    </citation>
    <scope>NUCLEOTIDE SEQUENCE [LARGE SCALE GENOMIC DNA]</scope>
    <source>
        <strain evidence="4">VdLs.17 / ATCC MYA-4575 / FGSC 10137</strain>
    </source>
</reference>
<dbReference type="GeneID" id="20707533"/>
<dbReference type="EMBL" id="DS572707">
    <property type="protein sequence ID" value="EGY15216.1"/>
    <property type="molecule type" value="Genomic_DNA"/>
</dbReference>
<keyword evidence="2" id="KW-0812">Transmembrane</keyword>
<organism evidence="3 4">
    <name type="scientific">Verticillium dahliae (strain VdLs.17 / ATCC MYA-4575 / FGSC 10137)</name>
    <name type="common">Verticillium wilt</name>
    <dbReference type="NCBI Taxonomy" id="498257"/>
    <lineage>
        <taxon>Eukaryota</taxon>
        <taxon>Fungi</taxon>
        <taxon>Dikarya</taxon>
        <taxon>Ascomycota</taxon>
        <taxon>Pezizomycotina</taxon>
        <taxon>Sordariomycetes</taxon>
        <taxon>Hypocreomycetidae</taxon>
        <taxon>Glomerellales</taxon>
        <taxon>Plectosphaerellaceae</taxon>
        <taxon>Verticillium</taxon>
    </lineage>
</organism>
<sequence length="621" mass="67835">MSAPPPQPPGGYSLFPNPNSKPPTTKRPSSRTRRSESRERSRTRAPTPGAEATTSSAPHAIDTSPPRQGRRHRQRPSIDTTVPPQTIHQSPMDDVQIAVATRVEAPIHVQRPPPVADIPPRSDTAFSEAQTLVRSNSTRSRSSIAKLPLREESSSAGQPSRPQPAIRSIFPQYNPEVSLNQQDYFPTQTSPTHIPRAVISRMTYQPEDHHVEASSPAVVSPIASPSAASQPAPHAPSQAQAQRWPPRNHEIPTLPVESSTEQLKNLWKVVNGWKASPSDGRVFCMKLSQEKDAPVYTLSSKQQPFYNMRLDPTSASAIVTLSRHDPNKHYKAASASTTNSSASSIINNVVGSKDANKNSDSKNWQEVISTTLEEESRRHRPNDGLVALLYPAAAQNVALNRPDDANAIAMAETECTRLVWDDDSGSHFLVHPALATPFCITIERNAAWSRTEYTLEHHESPQHLAKLTRDGTGSGWLEVDTAIAAKIESFFIVDVAVAALLLVAAGDERTAHVETFEPPPLPPTLDTASGDGRSSRLGGRSGKKSSKRKMEAFEIDVESQDGGFAKFEQVTKETRRMLPWPLRAAFKVLGGVFKCFVWCLTIIFKALAAVVVGLARCVGVK</sequence>
<feature type="compositionally biased region" description="Low complexity" evidence="1">
    <location>
        <begin position="213"/>
        <end position="242"/>
    </location>
</feature>
<dbReference type="RefSeq" id="XP_009657379.1">
    <property type="nucleotide sequence ID" value="XM_009659084.1"/>
</dbReference>
<feature type="region of interest" description="Disordered" evidence="1">
    <location>
        <begin position="1"/>
        <end position="93"/>
    </location>
</feature>
<dbReference type="eggNOG" id="ENOG502SETB">
    <property type="taxonomic scope" value="Eukaryota"/>
</dbReference>
<feature type="compositionally biased region" description="Basic and acidic residues" evidence="1">
    <location>
        <begin position="33"/>
        <end position="42"/>
    </location>
</feature>
<name>G2X8C9_VERDV</name>
<evidence type="ECO:0000313" key="4">
    <source>
        <dbReference type="Proteomes" id="UP000001611"/>
    </source>
</evidence>
<accession>G2X8C9</accession>
<keyword evidence="2" id="KW-1133">Transmembrane helix</keyword>
<gene>
    <name evidence="3" type="ORF">VDAG_06070</name>
</gene>
<dbReference type="HOGENOM" id="CLU_005933_0_0_1"/>
<feature type="compositionally biased region" description="Polar residues" evidence="1">
    <location>
        <begin position="77"/>
        <end position="89"/>
    </location>
</feature>
<keyword evidence="4" id="KW-1185">Reference proteome</keyword>
<dbReference type="KEGG" id="vda:VDAG_06070"/>
<feature type="compositionally biased region" description="Polar residues" evidence="1">
    <location>
        <begin position="129"/>
        <end position="143"/>
    </location>
</feature>
<evidence type="ECO:0008006" key="5">
    <source>
        <dbReference type="Google" id="ProtNLM"/>
    </source>
</evidence>
<feature type="region of interest" description="Disordered" evidence="1">
    <location>
        <begin position="129"/>
        <end position="166"/>
    </location>
</feature>
<evidence type="ECO:0000256" key="1">
    <source>
        <dbReference type="SAM" id="MobiDB-lite"/>
    </source>
</evidence>
<dbReference type="Proteomes" id="UP000001611">
    <property type="component" value="Unassembled WGS sequence"/>
</dbReference>
<feature type="region of interest" description="Disordered" evidence="1">
    <location>
        <begin position="207"/>
        <end position="252"/>
    </location>
</feature>
<dbReference type="OrthoDB" id="5383338at2759"/>
<keyword evidence="2" id="KW-0472">Membrane</keyword>
<evidence type="ECO:0000256" key="2">
    <source>
        <dbReference type="SAM" id="Phobius"/>
    </source>
</evidence>
<feature type="region of interest" description="Disordered" evidence="1">
    <location>
        <begin position="513"/>
        <end position="549"/>
    </location>
</feature>
<feature type="transmembrane region" description="Helical" evidence="2">
    <location>
        <begin position="591"/>
        <end position="615"/>
    </location>
</feature>